<dbReference type="Proteomes" id="UP000321960">
    <property type="component" value="Unassembled WGS sequence"/>
</dbReference>
<protein>
    <submittedName>
        <fullName evidence="3">Uncharacterized protein</fullName>
    </submittedName>
</protein>
<reference evidence="3 5" key="3">
    <citation type="submission" date="2019-07" db="EMBL/GenBank/DDBJ databases">
        <title>Whole genome shotgun sequence of Methylobacterium oxalidis NBRC 107715.</title>
        <authorList>
            <person name="Hosoyama A."/>
            <person name="Uohara A."/>
            <person name="Ohji S."/>
            <person name="Ichikawa N."/>
        </authorList>
    </citation>
    <scope>NUCLEOTIDE SEQUENCE [LARGE SCALE GENOMIC DNA]</scope>
    <source>
        <strain evidence="3 5">NBRC 107715</strain>
    </source>
</reference>
<feature type="transmembrane region" description="Helical" evidence="2">
    <location>
        <begin position="84"/>
        <end position="105"/>
    </location>
</feature>
<evidence type="ECO:0000313" key="5">
    <source>
        <dbReference type="Proteomes" id="UP000321960"/>
    </source>
</evidence>
<dbReference type="AlphaFoldDB" id="A0A512JAM5"/>
<gene>
    <name evidence="4" type="ORF">GCM10007888_30150</name>
    <name evidence="3" type="ORF">MOX02_50510</name>
</gene>
<comment type="caution">
    <text evidence="3">The sequence shown here is derived from an EMBL/GenBank/DDBJ whole genome shotgun (WGS) entry which is preliminary data.</text>
</comment>
<dbReference type="RefSeq" id="WP_147028513.1">
    <property type="nucleotide sequence ID" value="NZ_BJZU01000133.1"/>
</dbReference>
<evidence type="ECO:0000256" key="1">
    <source>
        <dbReference type="SAM" id="MobiDB-lite"/>
    </source>
</evidence>
<dbReference type="PROSITE" id="PS51257">
    <property type="entry name" value="PROKAR_LIPOPROTEIN"/>
    <property type="match status" value="1"/>
</dbReference>
<evidence type="ECO:0000256" key="2">
    <source>
        <dbReference type="SAM" id="Phobius"/>
    </source>
</evidence>
<keyword evidence="6" id="KW-1185">Reference proteome</keyword>
<dbReference type="EMBL" id="BSPK01000049">
    <property type="protein sequence ID" value="GLS64634.1"/>
    <property type="molecule type" value="Genomic_DNA"/>
</dbReference>
<feature type="compositionally biased region" description="Low complexity" evidence="1">
    <location>
        <begin position="165"/>
        <end position="183"/>
    </location>
</feature>
<proteinExistence type="predicted"/>
<evidence type="ECO:0000313" key="3">
    <source>
        <dbReference type="EMBL" id="GEP07013.1"/>
    </source>
</evidence>
<feature type="transmembrane region" description="Helical" evidence="2">
    <location>
        <begin position="12"/>
        <end position="37"/>
    </location>
</feature>
<dbReference type="EMBL" id="BJZU01000133">
    <property type="protein sequence ID" value="GEP07013.1"/>
    <property type="molecule type" value="Genomic_DNA"/>
</dbReference>
<accession>A0A512JAM5</accession>
<dbReference type="Proteomes" id="UP001156856">
    <property type="component" value="Unassembled WGS sequence"/>
</dbReference>
<keyword evidence="2" id="KW-0812">Transmembrane</keyword>
<keyword evidence="2" id="KW-1133">Transmembrane helix</keyword>
<organism evidence="3 5">
    <name type="scientific">Methylobacterium oxalidis</name>
    <dbReference type="NCBI Taxonomy" id="944322"/>
    <lineage>
        <taxon>Bacteria</taxon>
        <taxon>Pseudomonadati</taxon>
        <taxon>Pseudomonadota</taxon>
        <taxon>Alphaproteobacteria</taxon>
        <taxon>Hyphomicrobiales</taxon>
        <taxon>Methylobacteriaceae</taxon>
        <taxon>Methylobacterium</taxon>
    </lineage>
</organism>
<reference evidence="6" key="2">
    <citation type="journal article" date="2019" name="Int. J. Syst. Evol. Microbiol.">
        <title>The Global Catalogue of Microorganisms (GCM) 10K type strain sequencing project: providing services to taxonomists for standard genome sequencing and annotation.</title>
        <authorList>
            <consortium name="The Broad Institute Genomics Platform"/>
            <consortium name="The Broad Institute Genome Sequencing Center for Infectious Disease"/>
            <person name="Wu L."/>
            <person name="Ma J."/>
        </authorList>
    </citation>
    <scope>NUCLEOTIDE SEQUENCE [LARGE SCALE GENOMIC DNA]</scope>
    <source>
        <strain evidence="6">NBRC 107715</strain>
    </source>
</reference>
<keyword evidence="2" id="KW-0472">Membrane</keyword>
<feature type="region of interest" description="Disordered" evidence="1">
    <location>
        <begin position="144"/>
        <end position="193"/>
    </location>
</feature>
<feature type="compositionally biased region" description="Polar residues" evidence="1">
    <location>
        <begin position="184"/>
        <end position="193"/>
    </location>
</feature>
<reference evidence="4" key="1">
    <citation type="journal article" date="2014" name="Int. J. Syst. Evol. Microbiol.">
        <title>Complete genome of a new Firmicutes species belonging to the dominant human colonic microbiota ('Ruminococcus bicirculans') reveals two chromosomes and a selective capacity to utilize plant glucans.</title>
        <authorList>
            <consortium name="NISC Comparative Sequencing Program"/>
            <person name="Wegmann U."/>
            <person name="Louis P."/>
            <person name="Goesmann A."/>
            <person name="Henrissat B."/>
            <person name="Duncan S.H."/>
            <person name="Flint H.J."/>
        </authorList>
    </citation>
    <scope>NUCLEOTIDE SEQUENCE</scope>
    <source>
        <strain evidence="4">NBRC 107715</strain>
    </source>
</reference>
<sequence length="193" mass="20523">MIAHVHRIVVALETVTLFGVAFASIACCTALVAQLIFFAKIGHWVGSVCAFYHGVSGKNDCDFVRSDSELMNLILETAVNEVNFIGVLIGVILLFVLLFVVVDYIKFLLIDHFSPDRNDPDLAPGVGSAATWLPEGRSRAEVTAWPVGDRRHGNEPEMPNSGVRTPLAALTSAAPTTSNAPASGQSATASLTS</sequence>
<name>A0A512JAM5_9HYPH</name>
<evidence type="ECO:0000313" key="6">
    <source>
        <dbReference type="Proteomes" id="UP001156856"/>
    </source>
</evidence>
<evidence type="ECO:0000313" key="4">
    <source>
        <dbReference type="EMBL" id="GLS64634.1"/>
    </source>
</evidence>
<reference evidence="4" key="4">
    <citation type="submission" date="2023-01" db="EMBL/GenBank/DDBJ databases">
        <title>Draft genome sequence of Methylobacterium oxalidis strain NBRC 107715.</title>
        <authorList>
            <person name="Sun Q."/>
            <person name="Mori K."/>
        </authorList>
    </citation>
    <scope>NUCLEOTIDE SEQUENCE</scope>
    <source>
        <strain evidence="4">NBRC 107715</strain>
    </source>
</reference>